<keyword evidence="5" id="KW-0671">Queuosine biosynthesis</keyword>
<feature type="compositionally biased region" description="Low complexity" evidence="9">
    <location>
        <begin position="324"/>
        <end position="333"/>
    </location>
</feature>
<dbReference type="RefSeq" id="WP_205108341.1">
    <property type="nucleotide sequence ID" value="NZ_JACJJL010000005.1"/>
</dbReference>
<evidence type="ECO:0000256" key="7">
    <source>
        <dbReference type="ARBA" id="ARBA00023004"/>
    </source>
</evidence>
<keyword evidence="12" id="KW-1185">Reference proteome</keyword>
<proteinExistence type="predicted"/>
<evidence type="ECO:0000256" key="5">
    <source>
        <dbReference type="ARBA" id="ARBA00022785"/>
    </source>
</evidence>
<dbReference type="InterPro" id="IPR017900">
    <property type="entry name" value="4Fe4S_Fe_S_CS"/>
</dbReference>
<evidence type="ECO:0000256" key="6">
    <source>
        <dbReference type="ARBA" id="ARBA00023002"/>
    </source>
</evidence>
<reference evidence="11 12" key="1">
    <citation type="journal article" date="2021" name="Sci. Rep.">
        <title>The distribution of antibiotic resistance genes in chicken gut microbiota commensals.</title>
        <authorList>
            <person name="Juricova H."/>
            <person name="Matiasovicova J."/>
            <person name="Kubasova T."/>
            <person name="Cejkova D."/>
            <person name="Rychlik I."/>
        </authorList>
    </citation>
    <scope>NUCLEOTIDE SEQUENCE [LARGE SCALE GENOMIC DNA]</scope>
    <source>
        <strain evidence="11 12">An819</strain>
    </source>
</reference>
<comment type="caution">
    <text evidence="11">The sequence shown here is derived from an EMBL/GenBank/DDBJ whole genome shotgun (WGS) entry which is preliminary data.</text>
</comment>
<keyword evidence="3" id="KW-0819">tRNA processing</keyword>
<dbReference type="GO" id="GO:0008616">
    <property type="term" value="P:tRNA queuosine(34) biosynthetic process"/>
    <property type="evidence" value="ECO:0007669"/>
    <property type="project" value="UniProtKB-KW"/>
</dbReference>
<protein>
    <submittedName>
        <fullName evidence="11">tRNA epoxyqueuosine(34) reductase QueG</fullName>
        <ecNumber evidence="11">1.17.99.6</ecNumber>
    </submittedName>
</protein>
<keyword evidence="4" id="KW-0479">Metal-binding</keyword>
<dbReference type="InterPro" id="IPR017896">
    <property type="entry name" value="4Fe4S_Fe-S-bd"/>
</dbReference>
<dbReference type="PROSITE" id="PS51379">
    <property type="entry name" value="4FE4S_FER_2"/>
    <property type="match status" value="1"/>
</dbReference>
<keyword evidence="6 11" id="KW-0560">Oxidoreductase</keyword>
<evidence type="ECO:0000259" key="10">
    <source>
        <dbReference type="PROSITE" id="PS51379"/>
    </source>
</evidence>
<evidence type="ECO:0000256" key="9">
    <source>
        <dbReference type="SAM" id="MobiDB-lite"/>
    </source>
</evidence>
<dbReference type="EMBL" id="JACJJL010000005">
    <property type="protein sequence ID" value="MBM6661022.1"/>
    <property type="molecule type" value="Genomic_DNA"/>
</dbReference>
<dbReference type="Proteomes" id="UP000764045">
    <property type="component" value="Unassembled WGS sequence"/>
</dbReference>
<name>A0A938WLC6_9BACT</name>
<evidence type="ECO:0000313" key="11">
    <source>
        <dbReference type="EMBL" id="MBM6661022.1"/>
    </source>
</evidence>
<dbReference type="Pfam" id="PF13484">
    <property type="entry name" value="Fer4_16"/>
    <property type="match status" value="1"/>
</dbReference>
<evidence type="ECO:0000256" key="3">
    <source>
        <dbReference type="ARBA" id="ARBA00022694"/>
    </source>
</evidence>
<evidence type="ECO:0000256" key="2">
    <source>
        <dbReference type="ARBA" id="ARBA00022490"/>
    </source>
</evidence>
<dbReference type="InterPro" id="IPR004453">
    <property type="entry name" value="QueG"/>
</dbReference>
<dbReference type="Pfam" id="PF08331">
    <property type="entry name" value="QueG_DUF1730"/>
    <property type="match status" value="1"/>
</dbReference>
<evidence type="ECO:0000256" key="4">
    <source>
        <dbReference type="ARBA" id="ARBA00022723"/>
    </source>
</evidence>
<feature type="region of interest" description="Disordered" evidence="9">
    <location>
        <begin position="324"/>
        <end position="348"/>
    </location>
</feature>
<dbReference type="NCBIfam" id="TIGR00276">
    <property type="entry name" value="tRNA epoxyqueuosine(34) reductase QueG"/>
    <property type="match status" value="1"/>
</dbReference>
<sequence>MNSRLSTEQQLSSSIKAEALSLGFFACGIARATPVDAETASAFRSWIGNGCHAGMEYMARHTDIRLNPDLLLPGAKSVVCVAMAYAPQRTMPADEYQIAAYAYGKDYHDAVKARLRALAAHMEQAAAMAEPQPGGATGGGVAVTRVCCDTAPVLERYWAMQAGLGWTGRNHQLIIPGAGSMFFLGEVFTTLALQPDAPIAGHCGSCHACTKACPTHALRPDGTLDARRCLSYQTIENRGPIPPGIASAMGNSIYGCDRCQAACPHNASAPKATAAELQPDDELMAMRKADWHALTPDRYRRLFKGSAVKRCKYEGLMRNIKAAAGGDDASGQGESKAHGANEQGPTGT</sequence>
<dbReference type="InterPro" id="IPR013542">
    <property type="entry name" value="QueG_DUF1730"/>
</dbReference>
<dbReference type="Gene3D" id="3.30.70.20">
    <property type="match status" value="1"/>
</dbReference>
<dbReference type="PANTHER" id="PTHR30002">
    <property type="entry name" value="EPOXYQUEUOSINE REDUCTASE"/>
    <property type="match status" value="1"/>
</dbReference>
<dbReference type="AlphaFoldDB" id="A0A938WLC6"/>
<dbReference type="GO" id="GO:0052693">
    <property type="term" value="F:epoxyqueuosine reductase activity"/>
    <property type="evidence" value="ECO:0007669"/>
    <property type="project" value="UniProtKB-EC"/>
</dbReference>
<dbReference type="EC" id="1.17.99.6" evidence="11"/>
<keyword evidence="7" id="KW-0408">Iron</keyword>
<dbReference type="SUPFAM" id="SSF46548">
    <property type="entry name" value="alpha-helical ferredoxin"/>
    <property type="match status" value="1"/>
</dbReference>
<feature type="domain" description="4Fe-4S ferredoxin-type" evidence="10">
    <location>
        <begin position="193"/>
        <end position="223"/>
    </location>
</feature>
<accession>A0A938WLC6</accession>
<evidence type="ECO:0000256" key="1">
    <source>
        <dbReference type="ARBA" id="ARBA00022485"/>
    </source>
</evidence>
<dbReference type="PANTHER" id="PTHR30002:SF4">
    <property type="entry name" value="EPOXYQUEUOSINE REDUCTASE"/>
    <property type="match status" value="1"/>
</dbReference>
<dbReference type="PROSITE" id="PS00198">
    <property type="entry name" value="4FE4S_FER_1"/>
    <property type="match status" value="1"/>
</dbReference>
<dbReference type="GO" id="GO:0051539">
    <property type="term" value="F:4 iron, 4 sulfur cluster binding"/>
    <property type="evidence" value="ECO:0007669"/>
    <property type="project" value="UniProtKB-KW"/>
</dbReference>
<evidence type="ECO:0000256" key="8">
    <source>
        <dbReference type="ARBA" id="ARBA00023014"/>
    </source>
</evidence>
<keyword evidence="8" id="KW-0411">Iron-sulfur</keyword>
<keyword evidence="1" id="KW-0004">4Fe-4S</keyword>
<keyword evidence="2" id="KW-0963">Cytoplasm</keyword>
<gene>
    <name evidence="11" type="primary">queG</name>
    <name evidence="11" type="ORF">H6B30_04495</name>
</gene>
<evidence type="ECO:0000313" key="12">
    <source>
        <dbReference type="Proteomes" id="UP000764045"/>
    </source>
</evidence>
<organism evidence="11 12">
    <name type="scientific">Marseilla massiliensis</name>
    <dbReference type="NCBI Taxonomy" id="1841864"/>
    <lineage>
        <taxon>Bacteria</taxon>
        <taxon>Pseudomonadati</taxon>
        <taxon>Bacteroidota</taxon>
        <taxon>Bacteroidia</taxon>
        <taxon>Bacteroidales</taxon>
        <taxon>Prevotellaceae</taxon>
        <taxon>Marseilla</taxon>
    </lineage>
</organism>
<dbReference type="GO" id="GO:0046872">
    <property type="term" value="F:metal ion binding"/>
    <property type="evidence" value="ECO:0007669"/>
    <property type="project" value="UniProtKB-KW"/>
</dbReference>